<keyword evidence="2" id="KW-0238">DNA-binding</keyword>
<evidence type="ECO:0000256" key="2">
    <source>
        <dbReference type="ARBA" id="ARBA00023125"/>
    </source>
</evidence>
<dbReference type="Gene3D" id="1.10.10.60">
    <property type="entry name" value="Homeodomain-like"/>
    <property type="match status" value="1"/>
</dbReference>
<dbReference type="Pfam" id="PF12625">
    <property type="entry name" value="Arabinose_bd"/>
    <property type="match status" value="1"/>
</dbReference>
<reference evidence="5 6" key="1">
    <citation type="submission" date="2019-04" db="EMBL/GenBank/DDBJ databases">
        <authorList>
            <person name="Feng G."/>
            <person name="Zhang J."/>
            <person name="Zhu H."/>
        </authorList>
    </citation>
    <scope>NUCLEOTIDE SEQUENCE [LARGE SCALE GENOMIC DNA]</scope>
    <source>
        <strain evidence="5 6">9PBR-1</strain>
    </source>
</reference>
<sequence>MTKVAFPPSPDSASVALLNVVLWAATHAGADQAELGRRLTLSPALLTDPDARVPISTIQQLWHEAVLATHDPHLALHLGEKINLAALGILAYVLLHCPTLGAALEQLVRYQDVACAGVRLTLRPEAELCWLDSELTSPAIIYPEHVINSEFSTYLSAFRTLTGRPLAPREVHLAYSEPADTQEHERVFAPARLVFGTPISSIGFDMTLLHLPVINANPVLFPLFEQHAAALLARLHTPSLPERVKREIVELLKGAAPTLATVADRLTMGVRTLQLKLKETGHTYQQLLDAVRHDLAQSHLRDAQLSTTDIAFLLGYSEPSAFVRSFKKWTGQTPGAFRKEPVR</sequence>
<dbReference type="GO" id="GO:0003700">
    <property type="term" value="F:DNA-binding transcription factor activity"/>
    <property type="evidence" value="ECO:0007669"/>
    <property type="project" value="InterPro"/>
</dbReference>
<dbReference type="PANTHER" id="PTHR47894">
    <property type="entry name" value="HTH-TYPE TRANSCRIPTIONAL REGULATOR GADX"/>
    <property type="match status" value="1"/>
</dbReference>
<dbReference type="PRINTS" id="PR00032">
    <property type="entry name" value="HTHARAC"/>
</dbReference>
<keyword evidence="6" id="KW-1185">Reference proteome</keyword>
<dbReference type="InterPro" id="IPR032687">
    <property type="entry name" value="AraC-type_N"/>
</dbReference>
<protein>
    <submittedName>
        <fullName evidence="5">AraC family transcriptional regulator</fullName>
    </submittedName>
</protein>
<keyword evidence="3" id="KW-0804">Transcription</keyword>
<accession>A0A4Z0QB20</accession>
<dbReference type="GO" id="GO:0005829">
    <property type="term" value="C:cytosol"/>
    <property type="evidence" value="ECO:0007669"/>
    <property type="project" value="TreeGrafter"/>
</dbReference>
<dbReference type="OrthoDB" id="5582699at2"/>
<dbReference type="SUPFAM" id="SSF46689">
    <property type="entry name" value="Homeodomain-like"/>
    <property type="match status" value="1"/>
</dbReference>
<feature type="domain" description="HTH araC/xylS-type" evidence="4">
    <location>
        <begin position="242"/>
        <end position="340"/>
    </location>
</feature>
<evidence type="ECO:0000259" key="4">
    <source>
        <dbReference type="PROSITE" id="PS01124"/>
    </source>
</evidence>
<dbReference type="EMBL" id="SRMB01000003">
    <property type="protein sequence ID" value="TGE26261.1"/>
    <property type="molecule type" value="Genomic_DNA"/>
</dbReference>
<dbReference type="InterPro" id="IPR020449">
    <property type="entry name" value="Tscrpt_reg_AraC-type_HTH"/>
</dbReference>
<organism evidence="5 6">
    <name type="scientific">Hymenobacter metallicola</name>
    <dbReference type="NCBI Taxonomy" id="2563114"/>
    <lineage>
        <taxon>Bacteria</taxon>
        <taxon>Pseudomonadati</taxon>
        <taxon>Bacteroidota</taxon>
        <taxon>Cytophagia</taxon>
        <taxon>Cytophagales</taxon>
        <taxon>Hymenobacteraceae</taxon>
        <taxon>Hymenobacter</taxon>
    </lineage>
</organism>
<name>A0A4Z0QB20_9BACT</name>
<dbReference type="InterPro" id="IPR018060">
    <property type="entry name" value="HTH_AraC"/>
</dbReference>
<evidence type="ECO:0000256" key="1">
    <source>
        <dbReference type="ARBA" id="ARBA00023015"/>
    </source>
</evidence>
<gene>
    <name evidence="5" type="ORF">E5K02_15760</name>
</gene>
<evidence type="ECO:0000256" key="3">
    <source>
        <dbReference type="ARBA" id="ARBA00023163"/>
    </source>
</evidence>
<evidence type="ECO:0000313" key="5">
    <source>
        <dbReference type="EMBL" id="TGE26261.1"/>
    </source>
</evidence>
<comment type="caution">
    <text evidence="5">The sequence shown here is derived from an EMBL/GenBank/DDBJ whole genome shotgun (WGS) entry which is preliminary data.</text>
</comment>
<dbReference type="SMART" id="SM00342">
    <property type="entry name" value="HTH_ARAC"/>
    <property type="match status" value="1"/>
</dbReference>
<keyword evidence="1" id="KW-0805">Transcription regulation</keyword>
<dbReference type="PANTHER" id="PTHR47894:SF1">
    <property type="entry name" value="HTH-TYPE TRANSCRIPTIONAL REGULATOR VQSM"/>
    <property type="match status" value="1"/>
</dbReference>
<dbReference type="InterPro" id="IPR009057">
    <property type="entry name" value="Homeodomain-like_sf"/>
</dbReference>
<dbReference type="Proteomes" id="UP000298471">
    <property type="component" value="Unassembled WGS sequence"/>
</dbReference>
<dbReference type="AlphaFoldDB" id="A0A4Z0QB20"/>
<evidence type="ECO:0000313" key="6">
    <source>
        <dbReference type="Proteomes" id="UP000298471"/>
    </source>
</evidence>
<proteinExistence type="predicted"/>
<dbReference type="RefSeq" id="WP_135396172.1">
    <property type="nucleotide sequence ID" value="NZ_SRMB01000003.1"/>
</dbReference>
<dbReference type="PROSITE" id="PS01124">
    <property type="entry name" value="HTH_ARAC_FAMILY_2"/>
    <property type="match status" value="1"/>
</dbReference>
<dbReference type="GO" id="GO:0000976">
    <property type="term" value="F:transcription cis-regulatory region binding"/>
    <property type="evidence" value="ECO:0007669"/>
    <property type="project" value="TreeGrafter"/>
</dbReference>
<dbReference type="Pfam" id="PF12833">
    <property type="entry name" value="HTH_18"/>
    <property type="match status" value="1"/>
</dbReference>